<reference evidence="1" key="1">
    <citation type="submission" date="2019-10" db="EMBL/GenBank/DDBJ databases">
        <authorList>
            <consortium name="DOE Joint Genome Institute"/>
            <person name="Kuo A."/>
            <person name="Miyauchi S."/>
            <person name="Kiss E."/>
            <person name="Drula E."/>
            <person name="Kohler A."/>
            <person name="Sanchez-Garcia M."/>
            <person name="Andreopoulos B."/>
            <person name="Barry K.W."/>
            <person name="Bonito G."/>
            <person name="Buee M."/>
            <person name="Carver A."/>
            <person name="Chen C."/>
            <person name="Cichocki N."/>
            <person name="Clum A."/>
            <person name="Culley D."/>
            <person name="Crous P.W."/>
            <person name="Fauchery L."/>
            <person name="Girlanda M."/>
            <person name="Hayes R."/>
            <person name="Keri Z."/>
            <person name="LaButti K."/>
            <person name="Lipzen A."/>
            <person name="Lombard V."/>
            <person name="Magnuson J."/>
            <person name="Maillard F."/>
            <person name="Morin E."/>
            <person name="Murat C."/>
            <person name="Nolan M."/>
            <person name="Ohm R."/>
            <person name="Pangilinan J."/>
            <person name="Pereira M."/>
            <person name="Perotto S."/>
            <person name="Peter M."/>
            <person name="Riley R."/>
            <person name="Sitrit Y."/>
            <person name="Stielow B."/>
            <person name="Szollosi G."/>
            <person name="Zifcakova L."/>
            <person name="Stursova M."/>
            <person name="Spatafora J.W."/>
            <person name="Tedersoo L."/>
            <person name="Vaario L.-M."/>
            <person name="Yamada A."/>
            <person name="Yan M."/>
            <person name="Wang P."/>
            <person name="Xu J."/>
            <person name="Bruns T."/>
            <person name="Baldrian P."/>
            <person name="Vilgalys R."/>
            <person name="Henrissat B."/>
            <person name="Grigoriev I.V."/>
            <person name="Hibbett D."/>
            <person name="Nagy L.G."/>
            <person name="Martin F.M."/>
        </authorList>
    </citation>
    <scope>NUCLEOTIDE SEQUENCE</scope>
    <source>
        <strain evidence="1">Prilba</strain>
    </source>
</reference>
<evidence type="ECO:0000313" key="1">
    <source>
        <dbReference type="EMBL" id="KAF8465623.1"/>
    </source>
</evidence>
<gene>
    <name evidence="1" type="ORF">DFH94DRAFT_355629</name>
</gene>
<comment type="caution">
    <text evidence="1">The sequence shown here is derived from an EMBL/GenBank/DDBJ whole genome shotgun (WGS) entry which is preliminary data.</text>
</comment>
<reference evidence="1" key="2">
    <citation type="journal article" date="2020" name="Nat. Commun.">
        <title>Large-scale genome sequencing of mycorrhizal fungi provides insights into the early evolution of symbiotic traits.</title>
        <authorList>
            <person name="Miyauchi S."/>
            <person name="Kiss E."/>
            <person name="Kuo A."/>
            <person name="Drula E."/>
            <person name="Kohler A."/>
            <person name="Sanchez-Garcia M."/>
            <person name="Morin E."/>
            <person name="Andreopoulos B."/>
            <person name="Barry K.W."/>
            <person name="Bonito G."/>
            <person name="Buee M."/>
            <person name="Carver A."/>
            <person name="Chen C."/>
            <person name="Cichocki N."/>
            <person name="Clum A."/>
            <person name="Culley D."/>
            <person name="Crous P.W."/>
            <person name="Fauchery L."/>
            <person name="Girlanda M."/>
            <person name="Hayes R.D."/>
            <person name="Keri Z."/>
            <person name="LaButti K."/>
            <person name="Lipzen A."/>
            <person name="Lombard V."/>
            <person name="Magnuson J."/>
            <person name="Maillard F."/>
            <person name="Murat C."/>
            <person name="Nolan M."/>
            <person name="Ohm R.A."/>
            <person name="Pangilinan J."/>
            <person name="Pereira M.F."/>
            <person name="Perotto S."/>
            <person name="Peter M."/>
            <person name="Pfister S."/>
            <person name="Riley R."/>
            <person name="Sitrit Y."/>
            <person name="Stielow J.B."/>
            <person name="Szollosi G."/>
            <person name="Zifcakova L."/>
            <person name="Stursova M."/>
            <person name="Spatafora J.W."/>
            <person name="Tedersoo L."/>
            <person name="Vaario L.M."/>
            <person name="Yamada A."/>
            <person name="Yan M."/>
            <person name="Wang P."/>
            <person name="Xu J."/>
            <person name="Bruns T."/>
            <person name="Baldrian P."/>
            <person name="Vilgalys R."/>
            <person name="Dunand C."/>
            <person name="Henrissat B."/>
            <person name="Grigoriev I.V."/>
            <person name="Hibbett D."/>
            <person name="Nagy L.G."/>
            <person name="Martin F.M."/>
        </authorList>
    </citation>
    <scope>NUCLEOTIDE SEQUENCE</scope>
    <source>
        <strain evidence="1">Prilba</strain>
    </source>
</reference>
<dbReference type="EMBL" id="WHVB01000046">
    <property type="protein sequence ID" value="KAF8465623.1"/>
    <property type="molecule type" value="Genomic_DNA"/>
</dbReference>
<sequence length="151" mass="16886">MSSLKATHFLRPKKSPPNADINEITRSVLVDRVERVLSYGGTGKYDRDGTGASACGLAALNFARIVFSMEHGLKNIALIKAVLARECAEVRQLYSIPPSLSRHILISKGNCCYMRIVVWQPSVRCRRYLSRSLVRKDPKAGDNHIRSSWSL</sequence>
<accession>A0A9P5MKV5</accession>
<dbReference type="OrthoDB" id="10430333at2759"/>
<dbReference type="AlphaFoldDB" id="A0A9P5MKV5"/>
<dbReference type="Proteomes" id="UP000759537">
    <property type="component" value="Unassembled WGS sequence"/>
</dbReference>
<evidence type="ECO:0000313" key="2">
    <source>
        <dbReference type="Proteomes" id="UP000759537"/>
    </source>
</evidence>
<keyword evidence="2" id="KW-1185">Reference proteome</keyword>
<protein>
    <submittedName>
        <fullName evidence="1">Uncharacterized protein</fullName>
    </submittedName>
</protein>
<proteinExistence type="predicted"/>
<organism evidence="1 2">
    <name type="scientific">Russula ochroleuca</name>
    <dbReference type="NCBI Taxonomy" id="152965"/>
    <lineage>
        <taxon>Eukaryota</taxon>
        <taxon>Fungi</taxon>
        <taxon>Dikarya</taxon>
        <taxon>Basidiomycota</taxon>
        <taxon>Agaricomycotina</taxon>
        <taxon>Agaricomycetes</taxon>
        <taxon>Russulales</taxon>
        <taxon>Russulaceae</taxon>
        <taxon>Russula</taxon>
    </lineage>
</organism>
<name>A0A9P5MKV5_9AGAM</name>